<feature type="transmembrane region" description="Helical" evidence="1">
    <location>
        <begin position="26"/>
        <end position="42"/>
    </location>
</feature>
<dbReference type="AlphaFoldDB" id="A0A4Y7L285"/>
<protein>
    <submittedName>
        <fullName evidence="2">Uncharacterized protein</fullName>
    </submittedName>
</protein>
<gene>
    <name evidence="2" type="ORF">C5167_042240</name>
</gene>
<keyword evidence="1" id="KW-0812">Transmembrane</keyword>
<reference evidence="2 3" key="1">
    <citation type="journal article" date="2018" name="Science">
        <title>The opium poppy genome and morphinan production.</title>
        <authorList>
            <person name="Guo L."/>
            <person name="Winzer T."/>
            <person name="Yang X."/>
            <person name="Li Y."/>
            <person name="Ning Z."/>
            <person name="He Z."/>
            <person name="Teodor R."/>
            <person name="Lu Y."/>
            <person name="Bowser T.A."/>
            <person name="Graham I.A."/>
            <person name="Ye K."/>
        </authorList>
    </citation>
    <scope>NUCLEOTIDE SEQUENCE [LARGE SCALE GENOMIC DNA]</scope>
    <source>
        <strain evidence="3">cv. HN1</strain>
        <tissue evidence="2">Leaves</tissue>
    </source>
</reference>
<keyword evidence="1" id="KW-0472">Membrane</keyword>
<proteinExistence type="predicted"/>
<sequence>MFPSSTPRTMAKYQDSNLLTGDGAKIWYFFFFIIVFSLKLNIELLQRDLRQFDYGELNGNPNFIFAIRNCTAGAEQKLQFRLRKARLGQLFLSTRFTQFKFNSPVVDSTNFTVTMDLVFVKDLNLCSKSRKTGARRLSGAWGLEGLFGD</sequence>
<accession>A0A4Y7L285</accession>
<evidence type="ECO:0000313" key="3">
    <source>
        <dbReference type="Proteomes" id="UP000316621"/>
    </source>
</evidence>
<keyword evidence="1" id="KW-1133">Transmembrane helix</keyword>
<dbReference type="Proteomes" id="UP000316621">
    <property type="component" value="Chromosome 10"/>
</dbReference>
<dbReference type="EMBL" id="CM010724">
    <property type="protein sequence ID" value="RZC79664.1"/>
    <property type="molecule type" value="Genomic_DNA"/>
</dbReference>
<dbReference type="Gramene" id="RZC79664">
    <property type="protein sequence ID" value="RZC79664"/>
    <property type="gene ID" value="C5167_042240"/>
</dbReference>
<evidence type="ECO:0000256" key="1">
    <source>
        <dbReference type="SAM" id="Phobius"/>
    </source>
</evidence>
<evidence type="ECO:0000313" key="2">
    <source>
        <dbReference type="EMBL" id="RZC79664.1"/>
    </source>
</evidence>
<organism evidence="2 3">
    <name type="scientific">Papaver somniferum</name>
    <name type="common">Opium poppy</name>
    <dbReference type="NCBI Taxonomy" id="3469"/>
    <lineage>
        <taxon>Eukaryota</taxon>
        <taxon>Viridiplantae</taxon>
        <taxon>Streptophyta</taxon>
        <taxon>Embryophyta</taxon>
        <taxon>Tracheophyta</taxon>
        <taxon>Spermatophyta</taxon>
        <taxon>Magnoliopsida</taxon>
        <taxon>Ranunculales</taxon>
        <taxon>Papaveraceae</taxon>
        <taxon>Papaveroideae</taxon>
        <taxon>Papaver</taxon>
    </lineage>
</organism>
<keyword evidence="3" id="KW-1185">Reference proteome</keyword>
<name>A0A4Y7L285_PAPSO</name>